<proteinExistence type="predicted"/>
<dbReference type="PANTHER" id="PTHR44103:SF1">
    <property type="entry name" value="PROPROTEIN CONVERTASE P"/>
    <property type="match status" value="1"/>
</dbReference>
<dbReference type="AlphaFoldDB" id="A0A0E3ZXG6"/>
<evidence type="ECO:0000313" key="3">
    <source>
        <dbReference type="Proteomes" id="UP000033054"/>
    </source>
</evidence>
<dbReference type="Proteomes" id="UP000033054">
    <property type="component" value="Chromosome"/>
</dbReference>
<dbReference type="EMBL" id="CP010429">
    <property type="protein sequence ID" value="AKD56919.1"/>
    <property type="molecule type" value="Genomic_DNA"/>
</dbReference>
<evidence type="ECO:0000256" key="1">
    <source>
        <dbReference type="ARBA" id="ARBA00022729"/>
    </source>
</evidence>
<protein>
    <submittedName>
        <fullName evidence="2">Alpha integrin</fullName>
    </submittedName>
</protein>
<evidence type="ECO:0000313" key="2">
    <source>
        <dbReference type="EMBL" id="AKD56919.1"/>
    </source>
</evidence>
<dbReference type="PATRIC" id="fig|1379870.5.peg.4393"/>
<dbReference type="HOGENOM" id="CLU_534897_0_0_10"/>
<dbReference type="InterPro" id="IPR013517">
    <property type="entry name" value="FG-GAP"/>
</dbReference>
<dbReference type="STRING" id="1379870.SD10_20395"/>
<organism evidence="2 3">
    <name type="scientific">Spirosoma radiotolerans</name>
    <dbReference type="NCBI Taxonomy" id="1379870"/>
    <lineage>
        <taxon>Bacteria</taxon>
        <taxon>Pseudomonadati</taxon>
        <taxon>Bacteroidota</taxon>
        <taxon>Cytophagia</taxon>
        <taxon>Cytophagales</taxon>
        <taxon>Cytophagaceae</taxon>
        <taxon>Spirosoma</taxon>
    </lineage>
</organism>
<dbReference type="PROSITE" id="PS51257">
    <property type="entry name" value="PROKAR_LIPOPROTEIN"/>
    <property type="match status" value="1"/>
</dbReference>
<gene>
    <name evidence="2" type="ORF">SD10_20395</name>
</gene>
<dbReference type="Pfam" id="PF13517">
    <property type="entry name" value="FG-GAP_3"/>
    <property type="match status" value="1"/>
</dbReference>
<dbReference type="RefSeq" id="WP_046576336.1">
    <property type="nucleotide sequence ID" value="NZ_CP010429.1"/>
</dbReference>
<dbReference type="KEGG" id="srd:SD10_20395"/>
<name>A0A0E3ZXG6_9BACT</name>
<accession>A0A0E3ZXG6</accession>
<dbReference type="OrthoDB" id="1391917at2"/>
<sequence>MQRLSFLVKKFWLFSLSGLFILIVSCQSGNDSSTAKLPGATEGERLAQTYCGRCHLPVSPDALDKETWSKHVLPAMALKLGLEVWQKTHYYYPPTAAISQVDWLKLVDYYETLAPAKPKKATPPVKLMTDWSVFKLMKPAEQTNKLATTTMVTFDSARHQLYTSNESDAGLYQWNSALTPTLIQQLPSPAVQATFTADASGSPRVQLTCIGTMLAVDRPSGELLDIGLDKASTSAPVVLASQLPRPIQSVPGDFSKDGLTDWIVCGFGHEAGALYWLKQRPDHTFEKTVIKEVAGASQVISGDFNQDGWLDFMALFAHADEGIWLFTNDHKGGFSEKNLLRFPPVYGSTSFQLVDMNKDGRLDILYTCGDNSDYSRVLKPFHGVYIFTNQGSGQYKQTYFYPINGCTKAIAADFDLDGDLDIATIAFFGDLKNNPAETFIYFEQEKPVSFIPHAIPVSQYGRWISMDASDWDHDGDVDIVLGNYAPGFLNEVRFTPTWNGFLPFVVLENRRK</sequence>
<dbReference type="InterPro" id="IPR028994">
    <property type="entry name" value="Integrin_alpha_N"/>
</dbReference>
<dbReference type="GO" id="GO:0007229">
    <property type="term" value="P:integrin-mediated signaling pathway"/>
    <property type="evidence" value="ECO:0007669"/>
    <property type="project" value="UniProtKB-KW"/>
</dbReference>
<keyword evidence="2" id="KW-0401">Integrin</keyword>
<dbReference type="Gene3D" id="2.130.10.130">
    <property type="entry name" value="Integrin alpha, N-terminal"/>
    <property type="match status" value="1"/>
</dbReference>
<dbReference type="PANTHER" id="PTHR44103">
    <property type="entry name" value="PROPROTEIN CONVERTASE P"/>
    <property type="match status" value="1"/>
</dbReference>
<keyword evidence="1" id="KW-0732">Signal</keyword>
<reference evidence="2 3" key="1">
    <citation type="journal article" date="2014" name="Curr. Microbiol.">
        <title>Spirosoma radiotolerans sp. nov., a gamma-radiation-resistant bacterium isolated from gamma ray-irradiated soil.</title>
        <authorList>
            <person name="Lee J.J."/>
            <person name="Srinivasan S."/>
            <person name="Lim S."/>
            <person name="Joe M."/>
            <person name="Im S."/>
            <person name="Bae S.I."/>
            <person name="Park K.R."/>
            <person name="Han J.H."/>
            <person name="Park S.H."/>
            <person name="Joo B.M."/>
            <person name="Park S.J."/>
            <person name="Kim M.K."/>
        </authorList>
    </citation>
    <scope>NUCLEOTIDE SEQUENCE [LARGE SCALE GENOMIC DNA]</scope>
    <source>
        <strain evidence="2 3">DG5A</strain>
    </source>
</reference>
<dbReference type="SUPFAM" id="SSF69318">
    <property type="entry name" value="Integrin alpha N-terminal domain"/>
    <property type="match status" value="1"/>
</dbReference>
<keyword evidence="3" id="KW-1185">Reference proteome</keyword>